<dbReference type="PANTHER" id="PTHR20275:SF0">
    <property type="entry name" value="NAD KINASE"/>
    <property type="match status" value="1"/>
</dbReference>
<evidence type="ECO:0000256" key="6">
    <source>
        <dbReference type="ARBA" id="ARBA00023027"/>
    </source>
</evidence>
<evidence type="ECO:0000256" key="3">
    <source>
        <dbReference type="ARBA" id="ARBA00022777"/>
    </source>
</evidence>
<feature type="binding site" evidence="8">
    <location>
        <begin position="73"/>
        <end position="74"/>
    </location>
    <ligand>
        <name>NAD(+)</name>
        <dbReference type="ChEBI" id="CHEBI:57540"/>
    </ligand>
</feature>
<evidence type="ECO:0000256" key="2">
    <source>
        <dbReference type="ARBA" id="ARBA00022741"/>
    </source>
</evidence>
<comment type="cofactor">
    <cofactor evidence="8">
        <name>a divalent metal cation</name>
        <dbReference type="ChEBI" id="CHEBI:60240"/>
    </cofactor>
</comment>
<feature type="binding site" evidence="8">
    <location>
        <begin position="188"/>
        <end position="193"/>
    </location>
    <ligand>
        <name>NAD(+)</name>
        <dbReference type="ChEBI" id="CHEBI:57540"/>
    </ligand>
</feature>
<dbReference type="InterPro" id="IPR002504">
    <property type="entry name" value="NADK"/>
</dbReference>
<feature type="binding site" evidence="8">
    <location>
        <position position="158"/>
    </location>
    <ligand>
        <name>NAD(+)</name>
        <dbReference type="ChEBI" id="CHEBI:57540"/>
    </ligand>
</feature>
<feature type="binding site" evidence="8">
    <location>
        <position position="78"/>
    </location>
    <ligand>
        <name>NAD(+)</name>
        <dbReference type="ChEBI" id="CHEBI:57540"/>
    </ligand>
</feature>
<comment type="catalytic activity">
    <reaction evidence="7 8">
        <text>NAD(+) + ATP = ADP + NADP(+) + H(+)</text>
        <dbReference type="Rhea" id="RHEA:18629"/>
        <dbReference type="ChEBI" id="CHEBI:15378"/>
        <dbReference type="ChEBI" id="CHEBI:30616"/>
        <dbReference type="ChEBI" id="CHEBI:57540"/>
        <dbReference type="ChEBI" id="CHEBI:58349"/>
        <dbReference type="ChEBI" id="CHEBI:456216"/>
        <dbReference type="EC" id="2.7.1.23"/>
    </reaction>
</comment>
<dbReference type="EMBL" id="SOHY01000100">
    <property type="protein sequence ID" value="TEU02910.1"/>
    <property type="molecule type" value="Genomic_DNA"/>
</dbReference>
<evidence type="ECO:0000256" key="5">
    <source>
        <dbReference type="ARBA" id="ARBA00022857"/>
    </source>
</evidence>
<comment type="function">
    <text evidence="8">Involved in the regulation of the intracellular balance of NAD and NADP, and is a key enzyme in the biosynthesis of NADP. Catalyzes specifically the phosphorylation on 2'-hydroxyl of the adenosine moiety of NAD to yield NADP.</text>
</comment>
<dbReference type="GO" id="GO:0006741">
    <property type="term" value="P:NADP+ biosynthetic process"/>
    <property type="evidence" value="ECO:0007669"/>
    <property type="project" value="UniProtKB-UniRule"/>
</dbReference>
<evidence type="ECO:0000256" key="4">
    <source>
        <dbReference type="ARBA" id="ARBA00022840"/>
    </source>
</evidence>
<evidence type="ECO:0000256" key="7">
    <source>
        <dbReference type="ARBA" id="ARBA00047925"/>
    </source>
</evidence>
<dbReference type="HAMAP" id="MF_00361">
    <property type="entry name" value="NAD_kinase"/>
    <property type="match status" value="1"/>
</dbReference>
<dbReference type="InterPro" id="IPR016064">
    <property type="entry name" value="NAD/diacylglycerol_kinase_sf"/>
</dbReference>
<feature type="binding site" evidence="8">
    <location>
        <begin position="147"/>
        <end position="148"/>
    </location>
    <ligand>
        <name>NAD(+)</name>
        <dbReference type="ChEBI" id="CHEBI:57540"/>
    </ligand>
</feature>
<reference evidence="9 10" key="1">
    <citation type="submission" date="2019-03" db="EMBL/GenBank/DDBJ databases">
        <title>Metabolic potential of uncultured bacteria and archaea associated with petroleum seepage in deep-sea sediments.</title>
        <authorList>
            <person name="Dong X."/>
            <person name="Hubert C."/>
        </authorList>
    </citation>
    <scope>NUCLEOTIDE SEQUENCE [LARGE SCALE GENOMIC DNA]</scope>
    <source>
        <strain evidence="9">E26_bin6</strain>
    </source>
</reference>
<dbReference type="Pfam" id="PF01513">
    <property type="entry name" value="NAD_kinase"/>
    <property type="match status" value="1"/>
</dbReference>
<evidence type="ECO:0000313" key="10">
    <source>
        <dbReference type="Proteomes" id="UP000316674"/>
    </source>
</evidence>
<accession>A0A523ZH95</accession>
<organism evidence="9 10">
    <name type="scientific">Aerophobetes bacterium</name>
    <dbReference type="NCBI Taxonomy" id="2030807"/>
    <lineage>
        <taxon>Bacteria</taxon>
        <taxon>Candidatus Aerophobota</taxon>
    </lineage>
</organism>
<evidence type="ECO:0000256" key="8">
    <source>
        <dbReference type="HAMAP-Rule" id="MF_00361"/>
    </source>
</evidence>
<comment type="subcellular location">
    <subcellularLocation>
        <location evidence="8">Cytoplasm</location>
    </subcellularLocation>
</comment>
<dbReference type="AlphaFoldDB" id="A0A523ZH95"/>
<keyword evidence="8" id="KW-0963">Cytoplasm</keyword>
<keyword evidence="1 8" id="KW-0808">Transferase</keyword>
<gene>
    <name evidence="8" type="primary">nadK</name>
    <name evidence="9" type="ORF">E3I16_01605</name>
</gene>
<dbReference type="GO" id="GO:0003951">
    <property type="term" value="F:NAD+ kinase activity"/>
    <property type="evidence" value="ECO:0007669"/>
    <property type="project" value="UniProtKB-UniRule"/>
</dbReference>
<evidence type="ECO:0000313" key="9">
    <source>
        <dbReference type="EMBL" id="TEU02910.1"/>
    </source>
</evidence>
<dbReference type="GO" id="GO:0005524">
    <property type="term" value="F:ATP binding"/>
    <property type="evidence" value="ECO:0007669"/>
    <property type="project" value="UniProtKB-KW"/>
</dbReference>
<comment type="caution">
    <text evidence="8">Lacks conserved residue(s) required for the propagation of feature annotation.</text>
</comment>
<keyword evidence="3 8" id="KW-0418">Kinase</keyword>
<keyword evidence="5 8" id="KW-0521">NADP</keyword>
<sequence length="301" mass="33680">MEKKVSKVVGIIVNREKKDALNYAFSIIEWLEKRKIQVFVTRWGGGKINRDDLIADKEEIGRRAELIISLGGDGTLCRAARDFAPYDIPLLGINLGGLGFLTEVPISQYKEGLAKVLREEYKTEKRLMLEASIFRDKKKIETSLALNDIVISERGSPRIINLKTFVSEEFVTTYSADGLVISTPTGSTAYSLSAGGPVIHPSLDVIVLSPICAHTLAVRPLIISQTDEIKVIIEPPSDKVLLTVDGQIGFELEKKDIIRVKKSSQEATLIRLKERFFFQRLQSKLGWTGISYKTFRQTPEV</sequence>
<protein>
    <recommendedName>
        <fullName evidence="8">NAD kinase</fullName>
        <ecNumber evidence="8">2.7.1.23</ecNumber>
    </recommendedName>
    <alternativeName>
        <fullName evidence="8">ATP-dependent NAD kinase</fullName>
    </alternativeName>
</protein>
<proteinExistence type="inferred from homology"/>
<keyword evidence="2 8" id="KW-0547">Nucleotide-binding</keyword>
<comment type="caution">
    <text evidence="9">The sequence shown here is derived from an EMBL/GenBank/DDBJ whole genome shotgun (WGS) entry which is preliminary data.</text>
</comment>
<feature type="binding site" evidence="8">
    <location>
        <position position="247"/>
    </location>
    <ligand>
        <name>NAD(+)</name>
        <dbReference type="ChEBI" id="CHEBI:57540"/>
    </ligand>
</feature>
<dbReference type="InterPro" id="IPR017438">
    <property type="entry name" value="ATP-NAD_kinase_N"/>
</dbReference>
<keyword evidence="6 8" id="KW-0520">NAD</keyword>
<dbReference type="GO" id="GO:0046872">
    <property type="term" value="F:metal ion binding"/>
    <property type="evidence" value="ECO:0007669"/>
    <property type="project" value="UniProtKB-UniRule"/>
</dbReference>
<dbReference type="Gene3D" id="3.40.50.10330">
    <property type="entry name" value="Probable inorganic polyphosphate/atp-NAD kinase, domain 1"/>
    <property type="match status" value="1"/>
</dbReference>
<keyword evidence="4 8" id="KW-0067">ATP-binding</keyword>
<dbReference type="Gene3D" id="2.60.200.30">
    <property type="entry name" value="Probable inorganic polyphosphate/atp-NAD kinase, domain 2"/>
    <property type="match status" value="1"/>
</dbReference>
<evidence type="ECO:0000256" key="1">
    <source>
        <dbReference type="ARBA" id="ARBA00022679"/>
    </source>
</evidence>
<dbReference type="InterPro" id="IPR017437">
    <property type="entry name" value="ATP-NAD_kinase_PpnK-typ_C"/>
</dbReference>
<dbReference type="Pfam" id="PF20143">
    <property type="entry name" value="NAD_kinase_C"/>
    <property type="match status" value="1"/>
</dbReference>
<dbReference type="EC" id="2.7.1.23" evidence="8"/>
<dbReference type="Proteomes" id="UP000316674">
    <property type="component" value="Unassembled WGS sequence"/>
</dbReference>
<dbReference type="GO" id="GO:0005737">
    <property type="term" value="C:cytoplasm"/>
    <property type="evidence" value="ECO:0007669"/>
    <property type="project" value="UniProtKB-SubCell"/>
</dbReference>
<feature type="active site" description="Proton acceptor" evidence="8">
    <location>
        <position position="73"/>
    </location>
</feature>
<dbReference type="PANTHER" id="PTHR20275">
    <property type="entry name" value="NAD KINASE"/>
    <property type="match status" value="1"/>
</dbReference>
<dbReference type="GO" id="GO:0019674">
    <property type="term" value="P:NAD+ metabolic process"/>
    <property type="evidence" value="ECO:0007669"/>
    <property type="project" value="InterPro"/>
</dbReference>
<feature type="binding site" evidence="8">
    <location>
        <position position="177"/>
    </location>
    <ligand>
        <name>NAD(+)</name>
        <dbReference type="ChEBI" id="CHEBI:57540"/>
    </ligand>
</feature>
<name>A0A523ZH95_UNCAE</name>
<comment type="similarity">
    <text evidence="8">Belongs to the NAD kinase family.</text>
</comment>
<dbReference type="SUPFAM" id="SSF111331">
    <property type="entry name" value="NAD kinase/diacylglycerol kinase-like"/>
    <property type="match status" value="1"/>
</dbReference>
<dbReference type="FunFam" id="2.60.200.30:FF:000009">
    <property type="entry name" value="Poly(P)/ATP NAD kinase"/>
    <property type="match status" value="1"/>
</dbReference>
<dbReference type="GO" id="GO:0051287">
    <property type="term" value="F:NAD binding"/>
    <property type="evidence" value="ECO:0007669"/>
    <property type="project" value="UniProtKB-ARBA"/>
</dbReference>